<evidence type="ECO:0000313" key="1">
    <source>
        <dbReference type="EMBL" id="ANA85590.1"/>
    </source>
</evidence>
<proteinExistence type="predicted"/>
<evidence type="ECO:0000313" key="2">
    <source>
        <dbReference type="Proteomes" id="UP000202306"/>
    </source>
</evidence>
<dbReference type="RefSeq" id="YP_009273975.1">
    <property type="nucleotide sequence ID" value="NC_030911.1"/>
</dbReference>
<name>A0A160DD07_9CAUD</name>
<dbReference type="GeneID" id="28800217"/>
<reference evidence="1 2" key="1">
    <citation type="submission" date="2016-03" db="EMBL/GenBank/DDBJ databases">
        <authorList>
            <person name="Stanton A.J."/>
            <person name="Montgomery M.T."/>
            <person name="Guerrero C.A."/>
            <person name="Mavrich T.N."/>
            <person name="Pope W.H."/>
            <person name="Garlena R.A."/>
            <person name="Russell D.A."/>
            <person name="Jacobs-Sera D."/>
            <person name="Hendrix R.W."/>
            <person name="Hatfull G.F."/>
        </authorList>
    </citation>
    <scope>NUCLEOTIDE SEQUENCE [LARGE SCALE GENOMIC DNA]</scope>
</reference>
<dbReference type="Proteomes" id="UP000202306">
    <property type="component" value="Segment"/>
</dbReference>
<organism evidence="1 2">
    <name type="scientific">Gordonia phage Vendetta</name>
    <dbReference type="NCBI Taxonomy" id="1838082"/>
    <lineage>
        <taxon>Viruses</taxon>
        <taxon>Duplodnaviria</taxon>
        <taxon>Heunggongvirae</taxon>
        <taxon>Uroviricota</taxon>
        <taxon>Caudoviricetes</taxon>
        <taxon>Ruthgordonvirinae</taxon>
        <taxon>Vendettavirus</taxon>
        <taxon>Vendettavirus vendetta</taxon>
    </lineage>
</organism>
<keyword evidence="2" id="KW-1185">Reference proteome</keyword>
<accession>A0A160DD07</accession>
<dbReference type="KEGG" id="vg:28800217"/>
<protein>
    <submittedName>
        <fullName evidence="1">Uncharacterized protein</fullName>
    </submittedName>
</protein>
<sequence>MSARRDRLAGVRKRADELYEAGELAEYADMLSRAAGHRRANGRNGEAARMLSDEADRWLGESKLEADQAIPVGLAGDVEELAA</sequence>
<gene>
    <name evidence="1" type="primary">43</name>
    <name evidence="1" type="ORF">PBI_VENDETTA_43</name>
</gene>
<dbReference type="EMBL" id="KU998237">
    <property type="protein sequence ID" value="ANA85590.1"/>
    <property type="molecule type" value="Genomic_DNA"/>
</dbReference>